<dbReference type="InterPro" id="IPR002634">
    <property type="entry name" value="BolA"/>
</dbReference>
<dbReference type="AlphaFoldDB" id="A0A510X9D5"/>
<comment type="caution">
    <text evidence="4">The sequence shown here is derived from an EMBL/GenBank/DDBJ whole genome shotgun (WGS) entry which is preliminary data.</text>
</comment>
<protein>
    <submittedName>
        <fullName evidence="4">Transcriptional regulator</fullName>
    </submittedName>
</protein>
<dbReference type="PANTHER" id="PTHR46229">
    <property type="entry name" value="BOLA TRANSCRIPTION REGULATOR"/>
    <property type="match status" value="1"/>
</dbReference>
<proteinExistence type="inferred from homology"/>
<dbReference type="GO" id="GO:0005829">
    <property type="term" value="C:cytosol"/>
    <property type="evidence" value="ECO:0007669"/>
    <property type="project" value="TreeGrafter"/>
</dbReference>
<evidence type="ECO:0000256" key="2">
    <source>
        <dbReference type="RuleBase" id="RU003860"/>
    </source>
</evidence>
<dbReference type="Pfam" id="PF01722">
    <property type="entry name" value="BolA"/>
    <property type="match status" value="1"/>
</dbReference>
<keyword evidence="5" id="KW-1185">Reference proteome</keyword>
<dbReference type="Gene3D" id="3.30.300.90">
    <property type="entry name" value="BolA-like"/>
    <property type="match status" value="1"/>
</dbReference>
<dbReference type="PANTHER" id="PTHR46229:SF2">
    <property type="entry name" value="BOLA-LIKE PROTEIN 1"/>
    <property type="match status" value="1"/>
</dbReference>
<gene>
    <name evidence="4" type="ORF">HPA02_23490</name>
</gene>
<name>A0A510X9D5_9GAMM</name>
<evidence type="ECO:0000313" key="5">
    <source>
        <dbReference type="Proteomes" id="UP000321275"/>
    </source>
</evidence>
<dbReference type="GO" id="GO:0006351">
    <property type="term" value="P:DNA-templated transcription"/>
    <property type="evidence" value="ECO:0007669"/>
    <property type="project" value="TreeGrafter"/>
</dbReference>
<feature type="compositionally biased region" description="Basic and acidic residues" evidence="3">
    <location>
        <begin position="96"/>
        <end position="105"/>
    </location>
</feature>
<accession>A0A510X9D5</accession>
<dbReference type="Proteomes" id="UP000321275">
    <property type="component" value="Unassembled WGS sequence"/>
</dbReference>
<dbReference type="SUPFAM" id="SSF82657">
    <property type="entry name" value="BolA-like"/>
    <property type="match status" value="1"/>
</dbReference>
<reference evidence="4 5" key="1">
    <citation type="submission" date="2019-07" db="EMBL/GenBank/DDBJ databases">
        <title>Whole genome shotgun sequence of Halomonas pacifica NBRC 102220.</title>
        <authorList>
            <person name="Hosoyama A."/>
            <person name="Uohara A."/>
            <person name="Ohji S."/>
            <person name="Ichikawa N."/>
        </authorList>
    </citation>
    <scope>NUCLEOTIDE SEQUENCE [LARGE SCALE GENOMIC DNA]</scope>
    <source>
        <strain evidence="4 5">NBRC 102220</strain>
    </source>
</reference>
<feature type="region of interest" description="Disordered" evidence="3">
    <location>
        <begin position="93"/>
        <end position="114"/>
    </location>
</feature>
<comment type="similarity">
    <text evidence="1 2">Belongs to the BolA/IbaG family.</text>
</comment>
<dbReference type="InterPro" id="IPR050961">
    <property type="entry name" value="BolA/IbaG_stress_morph_reg"/>
</dbReference>
<evidence type="ECO:0000313" key="4">
    <source>
        <dbReference type="EMBL" id="GEK48066.1"/>
    </source>
</evidence>
<organism evidence="4 5">
    <name type="scientific">Bisbaumannia pacifica</name>
    <dbReference type="NCBI Taxonomy" id="77098"/>
    <lineage>
        <taxon>Bacteria</taxon>
        <taxon>Pseudomonadati</taxon>
        <taxon>Pseudomonadota</taxon>
        <taxon>Gammaproteobacteria</taxon>
        <taxon>Oceanospirillales</taxon>
        <taxon>Halomonadaceae</taxon>
        <taxon>Bisbaumannia</taxon>
    </lineage>
</organism>
<dbReference type="InterPro" id="IPR036065">
    <property type="entry name" value="BolA-like_sf"/>
</dbReference>
<dbReference type="EMBL" id="BJUK01000026">
    <property type="protein sequence ID" value="GEK48066.1"/>
    <property type="molecule type" value="Genomic_DNA"/>
</dbReference>
<sequence length="114" mass="12528">MEVLFLSPSEAPMSVQASIEAKLQALEPSMLLVENESHKHHVPPNSETHFKVTLVSERFGGMLPVKRHQQIYALLADELAGPVHALALHPYTPEEWAARGGERPDSPNCRGGGR</sequence>
<evidence type="ECO:0000256" key="3">
    <source>
        <dbReference type="SAM" id="MobiDB-lite"/>
    </source>
</evidence>
<evidence type="ECO:0000256" key="1">
    <source>
        <dbReference type="ARBA" id="ARBA00005578"/>
    </source>
</evidence>
<dbReference type="PIRSF" id="PIRSF003113">
    <property type="entry name" value="BolA"/>
    <property type="match status" value="1"/>
</dbReference>